<comment type="caution">
    <text evidence="1">The sequence shown here is derived from an EMBL/GenBank/DDBJ whole genome shotgun (WGS) entry which is preliminary data.</text>
</comment>
<dbReference type="Proteomes" id="UP001251217">
    <property type="component" value="Unassembled WGS sequence"/>
</dbReference>
<dbReference type="EMBL" id="JAVDWW010000008">
    <property type="protein sequence ID" value="MDR7171235.1"/>
    <property type="molecule type" value="Genomic_DNA"/>
</dbReference>
<gene>
    <name evidence="1" type="ORF">J2W56_004994</name>
</gene>
<organism evidence="1 2">
    <name type="scientific">Nocardia kruczakiae</name>
    <dbReference type="NCBI Taxonomy" id="261477"/>
    <lineage>
        <taxon>Bacteria</taxon>
        <taxon>Bacillati</taxon>
        <taxon>Actinomycetota</taxon>
        <taxon>Actinomycetes</taxon>
        <taxon>Mycobacteriales</taxon>
        <taxon>Nocardiaceae</taxon>
        <taxon>Nocardia</taxon>
    </lineage>
</organism>
<evidence type="ECO:0000313" key="2">
    <source>
        <dbReference type="Proteomes" id="UP001251217"/>
    </source>
</evidence>
<dbReference type="RefSeq" id="WP_310405965.1">
    <property type="nucleotide sequence ID" value="NZ_JAVDWW010000008.1"/>
</dbReference>
<proteinExistence type="predicted"/>
<evidence type="ECO:0000313" key="1">
    <source>
        <dbReference type="EMBL" id="MDR7171235.1"/>
    </source>
</evidence>
<name>A0ABU1XKZ6_9NOCA</name>
<reference evidence="1 2" key="1">
    <citation type="submission" date="2023-07" db="EMBL/GenBank/DDBJ databases">
        <title>Sorghum-associated microbial communities from plants grown in Nebraska, USA.</title>
        <authorList>
            <person name="Schachtman D."/>
        </authorList>
    </citation>
    <scope>NUCLEOTIDE SEQUENCE [LARGE SCALE GENOMIC DNA]</scope>
    <source>
        <strain evidence="1 2">4272</strain>
    </source>
</reference>
<protein>
    <submittedName>
        <fullName evidence="1">Uncharacterized protein</fullName>
    </submittedName>
</protein>
<accession>A0ABU1XKZ6</accession>
<sequence length="213" mass="23287">MADDITVVVEHTQFVFGLEQVLLHLADFVLGEADRTILARHVCEILDHIVHVVPRGADGVVSLAGPLVLCRDIERVARTDGTAALRLLRTGVVTIGTVSMIYWATGFLVRGGVVICPSVTSGSRYTDRDRLRLLRAIGAGARRGVDALRSPGRLIEPTASVRDILSRSISGRTIAARRIRMRTARLRKTRIGGPAWLVRRRRVVSMSGIPTVL</sequence>
<keyword evidence="2" id="KW-1185">Reference proteome</keyword>